<evidence type="ECO:0000313" key="5">
    <source>
        <dbReference type="EMBL" id="KAK0449077.1"/>
    </source>
</evidence>
<dbReference type="PANTHER" id="PTHR10067:SF9">
    <property type="entry name" value="PHOSPHATIDYLSERINE DECARBOXYLASE FAMILY PROTEIN (AFU_ORTHOLOGUE AFUA_7G01730)"/>
    <property type="match status" value="1"/>
</dbReference>
<proteinExistence type="predicted"/>
<reference evidence="5" key="1">
    <citation type="submission" date="2023-06" db="EMBL/GenBank/DDBJ databases">
        <authorList>
            <consortium name="Lawrence Berkeley National Laboratory"/>
            <person name="Ahrendt S."/>
            <person name="Sahu N."/>
            <person name="Indic B."/>
            <person name="Wong-Bajracharya J."/>
            <person name="Merenyi Z."/>
            <person name="Ke H.-M."/>
            <person name="Monk M."/>
            <person name="Kocsube S."/>
            <person name="Drula E."/>
            <person name="Lipzen A."/>
            <person name="Balint B."/>
            <person name="Henrissat B."/>
            <person name="Andreopoulos B."/>
            <person name="Martin F.M."/>
            <person name="Harder C.B."/>
            <person name="Rigling D."/>
            <person name="Ford K.L."/>
            <person name="Foster G.D."/>
            <person name="Pangilinan J."/>
            <person name="Papanicolaou A."/>
            <person name="Barry K."/>
            <person name="LaButti K."/>
            <person name="Viragh M."/>
            <person name="Koriabine M."/>
            <person name="Yan M."/>
            <person name="Riley R."/>
            <person name="Champramary S."/>
            <person name="Plett K.L."/>
            <person name="Tsai I.J."/>
            <person name="Slot J."/>
            <person name="Sipos G."/>
            <person name="Plett J."/>
            <person name="Nagy L.G."/>
            <person name="Grigoriev I.V."/>
        </authorList>
    </citation>
    <scope>NUCLEOTIDE SEQUENCE</scope>
    <source>
        <strain evidence="5">CCBAS 213</strain>
    </source>
</reference>
<evidence type="ECO:0000259" key="4">
    <source>
        <dbReference type="Pfam" id="PF12588"/>
    </source>
</evidence>
<sequence length="446" mass="48899">MIPGHGGSQTSYPDFALCIYLHTVYDDRRDKTQRNISSRMDEVSKVILHEVPSVKLLETYTEVSVNIISAPDYLATGYDEQVLAFDNRYTIFVELKVNSSTGYGESVSFVYGRHGMLGGKTEQPYRQDCVYIPRESKKACGGSQIPSLSYSSSKSSKPRLKAMQKSTWDSTRCLRSDEEIAASDFEDSEYEVGLVGFPISTILDWPMGTPAGFTTFVSPKVDAQFKKMFDVWESFLTPSVLTTDKTGWFGPAGSAVILTFTTTYVVIPQRSTTDSNPGTTSSSDSSSLARSMTSGIKANCTRLTTWLNNDPLAPQFVGRTVYQAFLSAIKYHRWHSPVNGTVVKTVMIPGTYYAESSAMGFPNPDPGVQNLSQGIGLMCFIAVGMATYEIPVSEGQKIAKAVEMGMFHFGGSSHCLLFRPETNIIFSPDYPGNSDVPLSTALVIVA</sequence>
<evidence type="ECO:0000256" key="3">
    <source>
        <dbReference type="SAM" id="MobiDB-lite"/>
    </source>
</evidence>
<dbReference type="InterPro" id="IPR022237">
    <property type="entry name" value="PsiD-like"/>
</dbReference>
<dbReference type="Pfam" id="PF12588">
    <property type="entry name" value="PSDC"/>
    <property type="match status" value="1"/>
</dbReference>
<dbReference type="AlphaFoldDB" id="A0AA39JUC5"/>
<protein>
    <submittedName>
        <fullName evidence="5">Phophatidylserine decarboxylase-domain-containing protein</fullName>
    </submittedName>
</protein>
<dbReference type="PANTHER" id="PTHR10067">
    <property type="entry name" value="PHOSPHATIDYLSERINE DECARBOXYLASE"/>
    <property type="match status" value="1"/>
</dbReference>
<accession>A0AA39JUC5</accession>
<dbReference type="Proteomes" id="UP001175211">
    <property type="component" value="Unassembled WGS sequence"/>
</dbReference>
<gene>
    <name evidence="5" type="ORF">EV420DRAFT_1483271</name>
</gene>
<dbReference type="GO" id="GO:0004609">
    <property type="term" value="F:phosphatidylserine decarboxylase activity"/>
    <property type="evidence" value="ECO:0007669"/>
    <property type="project" value="InterPro"/>
</dbReference>
<dbReference type="GeneID" id="85353502"/>
<keyword evidence="6" id="KW-1185">Reference proteome</keyword>
<organism evidence="5 6">
    <name type="scientific">Armillaria tabescens</name>
    <name type="common">Ringless honey mushroom</name>
    <name type="synonym">Agaricus tabescens</name>
    <dbReference type="NCBI Taxonomy" id="1929756"/>
    <lineage>
        <taxon>Eukaryota</taxon>
        <taxon>Fungi</taxon>
        <taxon>Dikarya</taxon>
        <taxon>Basidiomycota</taxon>
        <taxon>Agaricomycotina</taxon>
        <taxon>Agaricomycetes</taxon>
        <taxon>Agaricomycetidae</taxon>
        <taxon>Agaricales</taxon>
        <taxon>Marasmiineae</taxon>
        <taxon>Physalacriaceae</taxon>
        <taxon>Desarmillaria</taxon>
    </lineage>
</organism>
<keyword evidence="1" id="KW-0210">Decarboxylase</keyword>
<dbReference type="InterPro" id="IPR003817">
    <property type="entry name" value="PS_Dcarbxylase"/>
</dbReference>
<keyword evidence="2" id="KW-0456">Lyase</keyword>
<feature type="region of interest" description="Disordered" evidence="3">
    <location>
        <begin position="271"/>
        <end position="290"/>
    </location>
</feature>
<name>A0AA39JUC5_ARMTA</name>
<feature type="domain" description="L-tryptophan decarboxylase PsiD-like" evidence="4">
    <location>
        <begin position="182"/>
        <end position="254"/>
    </location>
</feature>
<evidence type="ECO:0000313" key="6">
    <source>
        <dbReference type="Proteomes" id="UP001175211"/>
    </source>
</evidence>
<dbReference type="RefSeq" id="XP_060326792.1">
    <property type="nucleotide sequence ID" value="XM_060469954.1"/>
</dbReference>
<dbReference type="EMBL" id="JAUEPS010000039">
    <property type="protein sequence ID" value="KAK0449077.1"/>
    <property type="molecule type" value="Genomic_DNA"/>
</dbReference>
<dbReference type="Pfam" id="PF02666">
    <property type="entry name" value="PS_Dcarbxylase"/>
    <property type="match status" value="1"/>
</dbReference>
<dbReference type="GO" id="GO:0006646">
    <property type="term" value="P:phosphatidylethanolamine biosynthetic process"/>
    <property type="evidence" value="ECO:0007669"/>
    <property type="project" value="TreeGrafter"/>
</dbReference>
<dbReference type="GO" id="GO:0005739">
    <property type="term" value="C:mitochondrion"/>
    <property type="evidence" value="ECO:0007669"/>
    <property type="project" value="TreeGrafter"/>
</dbReference>
<comment type="caution">
    <text evidence="5">The sequence shown here is derived from an EMBL/GenBank/DDBJ whole genome shotgun (WGS) entry which is preliminary data.</text>
</comment>
<evidence type="ECO:0000256" key="2">
    <source>
        <dbReference type="ARBA" id="ARBA00023239"/>
    </source>
</evidence>
<evidence type="ECO:0000256" key="1">
    <source>
        <dbReference type="ARBA" id="ARBA00022793"/>
    </source>
</evidence>